<dbReference type="GO" id="GO:0016787">
    <property type="term" value="F:hydrolase activity"/>
    <property type="evidence" value="ECO:0007669"/>
    <property type="project" value="UniProtKB-KW"/>
</dbReference>
<accession>A0ABT8WF88</accession>
<dbReference type="PROSITE" id="PS51257">
    <property type="entry name" value="PROKAR_LIPOPROTEIN"/>
    <property type="match status" value="1"/>
</dbReference>
<evidence type="ECO:0000313" key="4">
    <source>
        <dbReference type="EMBL" id="MDO5971776.1"/>
    </source>
</evidence>
<feature type="domain" description="Glycosyl hydrolase family 95 N-terminal" evidence="1">
    <location>
        <begin position="39"/>
        <end position="269"/>
    </location>
</feature>
<protein>
    <submittedName>
        <fullName evidence="4">Glycoside hydrolase N-terminal domain-containing protein</fullName>
    </submittedName>
</protein>
<dbReference type="Pfam" id="PF22124">
    <property type="entry name" value="Glyco_hydro_95_cat"/>
    <property type="match status" value="1"/>
</dbReference>
<dbReference type="InterPro" id="IPR012341">
    <property type="entry name" value="6hp_glycosidase-like_sf"/>
</dbReference>
<feature type="domain" description="Glycosyl hydrolase family 95 catalytic" evidence="3">
    <location>
        <begin position="313"/>
        <end position="742"/>
    </location>
</feature>
<feature type="domain" description="Alpha fucosidase A-like C-terminal" evidence="2">
    <location>
        <begin position="745"/>
        <end position="836"/>
    </location>
</feature>
<organism evidence="4 5">
    <name type="scientific">Flavivirga aquimarina</name>
    <dbReference type="NCBI Taxonomy" id="2027862"/>
    <lineage>
        <taxon>Bacteria</taxon>
        <taxon>Pseudomonadati</taxon>
        <taxon>Bacteroidota</taxon>
        <taxon>Flavobacteriia</taxon>
        <taxon>Flavobacteriales</taxon>
        <taxon>Flavobacteriaceae</taxon>
        <taxon>Flavivirga</taxon>
    </lineage>
</organism>
<reference evidence="4" key="1">
    <citation type="submission" date="2023-07" db="EMBL/GenBank/DDBJ databases">
        <title>Two novel species in the genus Flavivirga.</title>
        <authorList>
            <person name="Kwon K."/>
        </authorList>
    </citation>
    <scope>NUCLEOTIDE SEQUENCE</scope>
    <source>
        <strain evidence="4">KCTC 52353</strain>
    </source>
</reference>
<evidence type="ECO:0000259" key="1">
    <source>
        <dbReference type="Pfam" id="PF14498"/>
    </source>
</evidence>
<dbReference type="Pfam" id="PF21307">
    <property type="entry name" value="Glyco_hydro_95_C"/>
    <property type="match status" value="1"/>
</dbReference>
<dbReference type="InterPro" id="IPR049053">
    <property type="entry name" value="AFCA-like_C"/>
</dbReference>
<keyword evidence="4" id="KW-0378">Hydrolase</keyword>
<evidence type="ECO:0000259" key="2">
    <source>
        <dbReference type="Pfam" id="PF21307"/>
    </source>
</evidence>
<dbReference type="InterPro" id="IPR027414">
    <property type="entry name" value="GH95_N_dom"/>
</dbReference>
<dbReference type="PANTHER" id="PTHR31084">
    <property type="entry name" value="ALPHA-L-FUCOSIDASE 2"/>
    <property type="match status" value="1"/>
</dbReference>
<sequence>MKKTTLLIFSFLISFISCEEVKQKDVQIEQNSPYRRGLTMITPSSQWREAFPSGNGTIGAMVYGSIGTERILFNHSALWFGGTRSKLPDMSKELPVVRKWMLAGEYGKANMHYVNKMKEKGFNGKHADYHPAFDMILTMEREQLFEDYSRTLNFETGEVEVKWRGGDTSYARRLFVSIPDDISVLSLKANKKGVISGAVTLDIHDLTDAVNIRGKQFDPGFTFETIIDGEFVEFRADGTDGGEFGGVARVIAKNGQTGQKGGQKMHFSSHRTGEQITFSDADELIVLVGIYANEQGATAVPRIKDQLSGFDANYEALFTRHKDVHSELFNRVTVNINTNGEIDTPNERLLLNAYQNSASGVLVQKLVDYGRYLLISSSKAGGYPANLQGIWNGDYSPPWHGHLGNNENLQMNYWQAMPGNLNESMMAFFDYFDAHIEGFRYNARQLWGCRGIYIPPFMVPANPITVENQAHTINYTEAAGWLASFYYDYYLFTGDKEFLENRTVPFLKEVALFYEDFIIKDKNGKNMFVPSESPENQPKDKVWFNPETGKNESIRIQINSTMAVAVSKEVFMNLISACELLGIEANGVKRWKKMVADMPAYEINEDGAMKEWLHPDFKDNYEHRHESHVYPVFPGHEVTLESNPEIYEACRVAIEKRKTIGLKAQTGWSLAHMANVYARLGQGDKSKEALDILARCCLGQNLFTYHNDWRYMGVTGSGFWGKSAPFQMDANFGITAAVYEMLCGSEVNMLHILPALPFDWKKGDFNDMLTRVGVRVSASWHMDKKEINLKLVAERDANFDLKFPGELESIKTNHGDKLQSSQYGENYRSLIMSKGEVLLIDVILK</sequence>
<dbReference type="Proteomes" id="UP001176883">
    <property type="component" value="Unassembled WGS sequence"/>
</dbReference>
<proteinExistence type="predicted"/>
<gene>
    <name evidence="4" type="ORF">Q4Q35_18395</name>
</gene>
<dbReference type="InterPro" id="IPR008928">
    <property type="entry name" value="6-hairpin_glycosidase_sf"/>
</dbReference>
<dbReference type="EMBL" id="JAUOEK010000172">
    <property type="protein sequence ID" value="MDO5971776.1"/>
    <property type="molecule type" value="Genomic_DNA"/>
</dbReference>
<dbReference type="PANTHER" id="PTHR31084:SF3">
    <property type="entry name" value="ALPHA-FUCOSIDASE A"/>
    <property type="match status" value="1"/>
</dbReference>
<keyword evidence="5" id="KW-1185">Reference proteome</keyword>
<dbReference type="InterPro" id="IPR054363">
    <property type="entry name" value="GH95_cat"/>
</dbReference>
<dbReference type="Pfam" id="PF14498">
    <property type="entry name" value="Glyco_hyd_65N_2"/>
    <property type="match status" value="1"/>
</dbReference>
<comment type="caution">
    <text evidence="4">The sequence shown here is derived from an EMBL/GenBank/DDBJ whole genome shotgun (WGS) entry which is preliminary data.</text>
</comment>
<evidence type="ECO:0000313" key="5">
    <source>
        <dbReference type="Proteomes" id="UP001176883"/>
    </source>
</evidence>
<dbReference type="InterPro" id="IPR016518">
    <property type="entry name" value="Alpha-L-fucosidase"/>
</dbReference>
<dbReference type="SUPFAM" id="SSF48208">
    <property type="entry name" value="Six-hairpin glycosidases"/>
    <property type="match status" value="1"/>
</dbReference>
<dbReference type="RefSeq" id="WP_303279489.1">
    <property type="nucleotide sequence ID" value="NZ_JAUOEK010000172.1"/>
</dbReference>
<evidence type="ECO:0000259" key="3">
    <source>
        <dbReference type="Pfam" id="PF22124"/>
    </source>
</evidence>
<dbReference type="PIRSF" id="PIRSF007663">
    <property type="entry name" value="UCP007663"/>
    <property type="match status" value="1"/>
</dbReference>
<name>A0ABT8WF88_9FLAO</name>
<dbReference type="Gene3D" id="1.50.10.10">
    <property type="match status" value="1"/>
</dbReference>